<dbReference type="PANTHER" id="PTHR23086">
    <property type="entry name" value="PHOSPHATIDYLINOSITOL-4-PHOSPHATE 5-KINASE"/>
    <property type="match status" value="1"/>
</dbReference>
<keyword evidence="8" id="KW-1185">Reference proteome</keyword>
<evidence type="ECO:0000313" key="8">
    <source>
        <dbReference type="Proteomes" id="UP001318860"/>
    </source>
</evidence>
<gene>
    <name evidence="7" type="ORF">DH2020_023602</name>
</gene>
<dbReference type="EC" id="2.7.1.68" evidence="1"/>
<evidence type="ECO:0000313" key="7">
    <source>
        <dbReference type="EMBL" id="KAK6143254.1"/>
    </source>
</evidence>
<feature type="compositionally biased region" description="Polar residues" evidence="5">
    <location>
        <begin position="261"/>
        <end position="276"/>
    </location>
</feature>
<dbReference type="InterPro" id="IPR027484">
    <property type="entry name" value="PInositol-4-P-5-kinase_N"/>
</dbReference>
<dbReference type="Proteomes" id="UP001318860">
    <property type="component" value="Unassembled WGS sequence"/>
</dbReference>
<dbReference type="SMART" id="SM00330">
    <property type="entry name" value="PIPKc"/>
    <property type="match status" value="1"/>
</dbReference>
<evidence type="ECO:0000256" key="5">
    <source>
        <dbReference type="SAM" id="MobiDB-lite"/>
    </source>
</evidence>
<keyword evidence="4" id="KW-0547">Nucleotide-binding</keyword>
<organism evidence="7 8">
    <name type="scientific">Rehmannia glutinosa</name>
    <name type="common">Chinese foxglove</name>
    <dbReference type="NCBI Taxonomy" id="99300"/>
    <lineage>
        <taxon>Eukaryota</taxon>
        <taxon>Viridiplantae</taxon>
        <taxon>Streptophyta</taxon>
        <taxon>Embryophyta</taxon>
        <taxon>Tracheophyta</taxon>
        <taxon>Spermatophyta</taxon>
        <taxon>Magnoliopsida</taxon>
        <taxon>eudicotyledons</taxon>
        <taxon>Gunneridae</taxon>
        <taxon>Pentapetalae</taxon>
        <taxon>asterids</taxon>
        <taxon>lamiids</taxon>
        <taxon>Lamiales</taxon>
        <taxon>Orobanchaceae</taxon>
        <taxon>Rehmannieae</taxon>
        <taxon>Rehmannia</taxon>
    </lineage>
</organism>
<dbReference type="InterPro" id="IPR027483">
    <property type="entry name" value="PInositol-4-P-4/5-kinase_C_sf"/>
</dbReference>
<keyword evidence="2" id="KW-0677">Repeat</keyword>
<feature type="compositionally biased region" description="Polar residues" evidence="5">
    <location>
        <begin position="576"/>
        <end position="585"/>
    </location>
</feature>
<accession>A0ABR0WAZ4</accession>
<feature type="region of interest" description="Disordered" evidence="5">
    <location>
        <begin position="576"/>
        <end position="596"/>
    </location>
</feature>
<dbReference type="Gene3D" id="2.20.110.10">
    <property type="entry name" value="Histone H3 K4-specific methyltransferase SET7/9 N-terminal domain"/>
    <property type="match status" value="3"/>
</dbReference>
<keyword evidence="4" id="KW-0808">Transferase</keyword>
<dbReference type="Gene3D" id="3.30.810.10">
    <property type="entry name" value="2-Layer Sandwich"/>
    <property type="match status" value="1"/>
</dbReference>
<dbReference type="InterPro" id="IPR023610">
    <property type="entry name" value="PInositol-4/5-P-5/4-kinase"/>
</dbReference>
<dbReference type="EMBL" id="JABTTQ020000013">
    <property type="protein sequence ID" value="KAK6143254.1"/>
    <property type="molecule type" value="Genomic_DNA"/>
</dbReference>
<name>A0ABR0WAZ4_REHGL</name>
<dbReference type="PROSITE" id="PS51455">
    <property type="entry name" value="PIPK"/>
    <property type="match status" value="1"/>
</dbReference>
<dbReference type="SUPFAM" id="SSF82185">
    <property type="entry name" value="Histone H3 K4-specific methyltransferase SET7/9 N-terminal domain"/>
    <property type="match status" value="2"/>
</dbReference>
<feature type="domain" description="PIPK" evidence="6">
    <location>
        <begin position="288"/>
        <end position="612"/>
    </location>
</feature>
<feature type="region of interest" description="Disordered" evidence="5">
    <location>
        <begin position="261"/>
        <end position="286"/>
    </location>
</feature>
<feature type="compositionally biased region" description="Basic and acidic residues" evidence="5">
    <location>
        <begin position="586"/>
        <end position="596"/>
    </location>
</feature>
<dbReference type="SUPFAM" id="SSF56104">
    <property type="entry name" value="SAICAR synthase-like"/>
    <property type="match status" value="1"/>
</dbReference>
<evidence type="ECO:0000256" key="3">
    <source>
        <dbReference type="ARBA" id="ARBA00022777"/>
    </source>
</evidence>
<dbReference type="SMART" id="SM00698">
    <property type="entry name" value="MORN"/>
    <property type="match status" value="7"/>
</dbReference>
<keyword evidence="3 4" id="KW-0418">Kinase</keyword>
<keyword evidence="4" id="KW-0067">ATP-binding</keyword>
<protein>
    <recommendedName>
        <fullName evidence="1">1-phosphatidylinositol-4-phosphate 5-kinase</fullName>
        <ecNumber evidence="1">2.7.1.68</ecNumber>
    </recommendedName>
</protein>
<dbReference type="Gene3D" id="3.30.800.10">
    <property type="entry name" value="Phosphatidylinositol Phosphate Kinase II Beta"/>
    <property type="match status" value="1"/>
</dbReference>
<comment type="caution">
    <text evidence="7">The sequence shown here is derived from an EMBL/GenBank/DDBJ whole genome shotgun (WGS) entry which is preliminary data.</text>
</comment>
<dbReference type="Pfam" id="PF01504">
    <property type="entry name" value="PIP5K"/>
    <property type="match status" value="1"/>
</dbReference>
<evidence type="ECO:0000256" key="2">
    <source>
        <dbReference type="ARBA" id="ARBA00022737"/>
    </source>
</evidence>
<sequence>MSVAHVDDDDEIHKPGEVYHVEKIFPNGDIYMGQWADTSPNGHGKYLWSDGCMYVGDWSKGKTNGKGKFSWPSGATYEGQFKNGYMDGEGTYTGSSNDTYRGTWVCNLRHGRGVRNYENGDYYEGQWRRGRPDGKGRYQWQNGNLYIGNWRHGRMHGTGTMIWANGNQYDGGWENGLPRGNGTFRFVDGSFYVGVWSEDPREQSGTYYPSSLQIGEFDWDPQEVYLVKLRELLRKQSGYKSYKDNDLRFRRGSLDGRLSFGSESDLSYEGSSNECSGSGREVDGGVGAEEFDRRPRFLGIRHSVGRPAPATSLDLKATAFDPRDKIWTRFPPEGSKHTPPHQSCEFKWKDYCPLVFRTLRKLFKVDPADYMLSICGNDALRELSSPGKSGSFFYLTNDDKYMIKTMKKSEVKVRFVIMGNLFCTEYAIHRRFDLKGSSHGRLTVKPESEIDSTTTLKDLDLNFIFRLQKSWFQDFCRQVDRDCEFLEQERIMDYSLLVGIHFREISQSGEPLHTETNISKVQTPIGNGDQTSEGVAPRLSTADLDLLFDTNWWASIRLGSNMPARAELTMRRNNGSLSWSESQQGNRDRSHEQVSDSIVLREEARLRLLLQM</sequence>
<dbReference type="InterPro" id="IPR003409">
    <property type="entry name" value="MORN"/>
</dbReference>
<evidence type="ECO:0000259" key="6">
    <source>
        <dbReference type="PROSITE" id="PS51455"/>
    </source>
</evidence>
<proteinExistence type="predicted"/>
<evidence type="ECO:0000256" key="1">
    <source>
        <dbReference type="ARBA" id="ARBA00012172"/>
    </source>
</evidence>
<dbReference type="InterPro" id="IPR002498">
    <property type="entry name" value="PInositol-4-P-4/5-kinase_core"/>
</dbReference>
<dbReference type="Pfam" id="PF02493">
    <property type="entry name" value="MORN"/>
    <property type="match status" value="7"/>
</dbReference>
<evidence type="ECO:0000256" key="4">
    <source>
        <dbReference type="PROSITE-ProRule" id="PRU00781"/>
    </source>
</evidence>
<reference evidence="7 8" key="1">
    <citation type="journal article" date="2021" name="Comput. Struct. Biotechnol. J.">
        <title>De novo genome assembly of the potent medicinal plant Rehmannia glutinosa using nanopore technology.</title>
        <authorList>
            <person name="Ma L."/>
            <person name="Dong C."/>
            <person name="Song C."/>
            <person name="Wang X."/>
            <person name="Zheng X."/>
            <person name="Niu Y."/>
            <person name="Chen S."/>
            <person name="Feng W."/>
        </authorList>
    </citation>
    <scope>NUCLEOTIDE SEQUENCE [LARGE SCALE GENOMIC DNA]</scope>
    <source>
        <strain evidence="7">DH-2019</strain>
    </source>
</reference>
<dbReference type="PANTHER" id="PTHR23086:SF113">
    <property type="entry name" value="PHOSPHATIDYLINOSITOL 4-PHOSPHATE 5-KINASE 6"/>
    <property type="match status" value="1"/>
</dbReference>